<accession>A0A5C3QK54</accession>
<name>A0A5C3QK54_9AGAR</name>
<keyword evidence="2" id="KW-1185">Reference proteome</keyword>
<reference evidence="1 2" key="1">
    <citation type="journal article" date="2019" name="Nat. Ecol. Evol.">
        <title>Megaphylogeny resolves global patterns of mushroom evolution.</title>
        <authorList>
            <person name="Varga T."/>
            <person name="Krizsan K."/>
            <person name="Foldi C."/>
            <person name="Dima B."/>
            <person name="Sanchez-Garcia M."/>
            <person name="Sanchez-Ramirez S."/>
            <person name="Szollosi G.J."/>
            <person name="Szarkandi J.G."/>
            <person name="Papp V."/>
            <person name="Albert L."/>
            <person name="Andreopoulos W."/>
            <person name="Angelini C."/>
            <person name="Antonin V."/>
            <person name="Barry K.W."/>
            <person name="Bougher N.L."/>
            <person name="Buchanan P."/>
            <person name="Buyck B."/>
            <person name="Bense V."/>
            <person name="Catcheside P."/>
            <person name="Chovatia M."/>
            <person name="Cooper J."/>
            <person name="Damon W."/>
            <person name="Desjardin D."/>
            <person name="Finy P."/>
            <person name="Geml J."/>
            <person name="Haridas S."/>
            <person name="Hughes K."/>
            <person name="Justo A."/>
            <person name="Karasinski D."/>
            <person name="Kautmanova I."/>
            <person name="Kiss B."/>
            <person name="Kocsube S."/>
            <person name="Kotiranta H."/>
            <person name="LaButti K.M."/>
            <person name="Lechner B.E."/>
            <person name="Liimatainen K."/>
            <person name="Lipzen A."/>
            <person name="Lukacs Z."/>
            <person name="Mihaltcheva S."/>
            <person name="Morgado L.N."/>
            <person name="Niskanen T."/>
            <person name="Noordeloos M.E."/>
            <person name="Ohm R.A."/>
            <person name="Ortiz-Santana B."/>
            <person name="Ovrebo C."/>
            <person name="Racz N."/>
            <person name="Riley R."/>
            <person name="Savchenko A."/>
            <person name="Shiryaev A."/>
            <person name="Soop K."/>
            <person name="Spirin V."/>
            <person name="Szebenyi C."/>
            <person name="Tomsovsky M."/>
            <person name="Tulloss R.E."/>
            <person name="Uehling J."/>
            <person name="Grigoriev I.V."/>
            <person name="Vagvolgyi C."/>
            <person name="Papp T."/>
            <person name="Martin F.M."/>
            <person name="Miettinen O."/>
            <person name="Hibbett D.S."/>
            <person name="Nagy L.G."/>
        </authorList>
    </citation>
    <scope>NUCLEOTIDE SEQUENCE [LARGE SCALE GENOMIC DNA]</scope>
    <source>
        <strain evidence="1 2">CBS 309.79</strain>
    </source>
</reference>
<evidence type="ECO:0000313" key="1">
    <source>
        <dbReference type="EMBL" id="TFK98743.1"/>
    </source>
</evidence>
<proteinExistence type="predicted"/>
<dbReference type="AlphaFoldDB" id="A0A5C3QK54"/>
<sequence length="196" mass="21878">MPTVYIFPQQFFAILDTLFPKVRTFFPFIISSGIAPAKFEGLRCDDASIATRNLIIHAFRYERFEAPGVTSIPIKLMRKAYNGLYEIASMGVTALPAGFEGKSRLYQHVGKNVALPAVAIHRKPSKDAWSDKLMPHRAVCKGLARLVKIWGILLHEAEELVKKCAPNCNKWHSQGPQGVNGATQLQLMALEEGFHE</sequence>
<gene>
    <name evidence="1" type="ORF">BDV98DRAFT_595409</name>
</gene>
<evidence type="ECO:0000313" key="2">
    <source>
        <dbReference type="Proteomes" id="UP000305067"/>
    </source>
</evidence>
<protein>
    <submittedName>
        <fullName evidence="1">Uncharacterized protein</fullName>
    </submittedName>
</protein>
<dbReference type="Proteomes" id="UP000305067">
    <property type="component" value="Unassembled WGS sequence"/>
</dbReference>
<dbReference type="EMBL" id="ML178837">
    <property type="protein sequence ID" value="TFK98743.1"/>
    <property type="molecule type" value="Genomic_DNA"/>
</dbReference>
<organism evidence="1 2">
    <name type="scientific">Pterulicium gracile</name>
    <dbReference type="NCBI Taxonomy" id="1884261"/>
    <lineage>
        <taxon>Eukaryota</taxon>
        <taxon>Fungi</taxon>
        <taxon>Dikarya</taxon>
        <taxon>Basidiomycota</taxon>
        <taxon>Agaricomycotina</taxon>
        <taxon>Agaricomycetes</taxon>
        <taxon>Agaricomycetidae</taxon>
        <taxon>Agaricales</taxon>
        <taxon>Pleurotineae</taxon>
        <taxon>Pterulaceae</taxon>
        <taxon>Pterulicium</taxon>
    </lineage>
</organism>